<dbReference type="InterPro" id="IPR027417">
    <property type="entry name" value="P-loop_NTPase"/>
</dbReference>
<reference evidence="6" key="1">
    <citation type="journal article" date="2019" name="Int. J. Syst. Evol. Microbiol.">
        <title>The Global Catalogue of Microorganisms (GCM) 10K type strain sequencing project: providing services to taxonomists for standard genome sequencing and annotation.</title>
        <authorList>
            <consortium name="The Broad Institute Genomics Platform"/>
            <consortium name="The Broad Institute Genome Sequencing Center for Infectious Disease"/>
            <person name="Wu L."/>
            <person name="Ma J."/>
        </authorList>
    </citation>
    <scope>NUCLEOTIDE SEQUENCE [LARGE SCALE GENOMIC DNA]</scope>
    <source>
        <strain evidence="6">WYCCWR 12678</strain>
    </source>
</reference>
<dbReference type="Proteomes" id="UP001596002">
    <property type="component" value="Unassembled WGS sequence"/>
</dbReference>
<organism evidence="5 6">
    <name type="scientific">Effusibacillus consociatus</name>
    <dbReference type="NCBI Taxonomy" id="1117041"/>
    <lineage>
        <taxon>Bacteria</taxon>
        <taxon>Bacillati</taxon>
        <taxon>Bacillota</taxon>
        <taxon>Bacilli</taxon>
        <taxon>Bacillales</taxon>
        <taxon>Alicyclobacillaceae</taxon>
        <taxon>Effusibacillus</taxon>
    </lineage>
</organism>
<evidence type="ECO:0000313" key="5">
    <source>
        <dbReference type="EMBL" id="MFC4770009.1"/>
    </source>
</evidence>
<keyword evidence="6" id="KW-1185">Reference proteome</keyword>
<evidence type="ECO:0000313" key="6">
    <source>
        <dbReference type="Proteomes" id="UP001596002"/>
    </source>
</evidence>
<proteinExistence type="predicted"/>
<dbReference type="InterPro" id="IPR003439">
    <property type="entry name" value="ABC_transporter-like_ATP-bd"/>
</dbReference>
<dbReference type="SMART" id="SM00382">
    <property type="entry name" value="AAA"/>
    <property type="match status" value="1"/>
</dbReference>
<evidence type="ECO:0000256" key="1">
    <source>
        <dbReference type="ARBA" id="ARBA00022448"/>
    </source>
</evidence>
<dbReference type="InterPro" id="IPR003593">
    <property type="entry name" value="AAA+_ATPase"/>
</dbReference>
<sequence>MLNAQNILWKPGGKPILQGVTFRLKNGEIVGLVGPNGSGKSSLLKILAFLESPTQGILTFHGQSITGKVPLSIRRKIAVVFQEPLLLNTTVFENVAAGLKIRGVPKPETQLRVENWLTRFGISHLAKQHAHSLSGGEAQRVSLARAFVLEPSVLFMDEPFSALDVSTKESLLEDLSLILKTTSVTAVLISHDFRDILRLTQRTVILVDGKIAAEGNPYQLLHSAQPDSVQQFLSPWRISLMRS</sequence>
<keyword evidence="3 5" id="KW-0067">ATP-binding</keyword>
<dbReference type="SUPFAM" id="SSF52540">
    <property type="entry name" value="P-loop containing nucleoside triphosphate hydrolases"/>
    <property type="match status" value="1"/>
</dbReference>
<evidence type="ECO:0000256" key="2">
    <source>
        <dbReference type="ARBA" id="ARBA00022741"/>
    </source>
</evidence>
<keyword evidence="2" id="KW-0547">Nucleotide-binding</keyword>
<feature type="domain" description="ABC transporter" evidence="4">
    <location>
        <begin position="2"/>
        <end position="233"/>
    </location>
</feature>
<evidence type="ECO:0000256" key="3">
    <source>
        <dbReference type="ARBA" id="ARBA00022840"/>
    </source>
</evidence>
<dbReference type="Gene3D" id="3.40.50.300">
    <property type="entry name" value="P-loop containing nucleotide triphosphate hydrolases"/>
    <property type="match status" value="1"/>
</dbReference>
<dbReference type="PROSITE" id="PS50893">
    <property type="entry name" value="ABC_TRANSPORTER_2"/>
    <property type="match status" value="1"/>
</dbReference>
<keyword evidence="1" id="KW-0813">Transport</keyword>
<dbReference type="PANTHER" id="PTHR42781:SF4">
    <property type="entry name" value="SPERMIDINE_PUTRESCINE IMPORT ATP-BINDING PROTEIN POTA"/>
    <property type="match status" value="1"/>
</dbReference>
<dbReference type="PANTHER" id="PTHR42781">
    <property type="entry name" value="SPERMIDINE/PUTRESCINE IMPORT ATP-BINDING PROTEIN POTA"/>
    <property type="match status" value="1"/>
</dbReference>
<comment type="caution">
    <text evidence="5">The sequence shown here is derived from an EMBL/GenBank/DDBJ whole genome shotgun (WGS) entry which is preliminary data.</text>
</comment>
<dbReference type="GO" id="GO:0005524">
    <property type="term" value="F:ATP binding"/>
    <property type="evidence" value="ECO:0007669"/>
    <property type="project" value="UniProtKB-KW"/>
</dbReference>
<name>A0ABV9Q836_9BACL</name>
<dbReference type="EMBL" id="JBHSHC010000154">
    <property type="protein sequence ID" value="MFC4770009.1"/>
    <property type="molecule type" value="Genomic_DNA"/>
</dbReference>
<accession>A0ABV9Q836</accession>
<dbReference type="InterPro" id="IPR017871">
    <property type="entry name" value="ABC_transporter-like_CS"/>
</dbReference>
<dbReference type="PROSITE" id="PS00211">
    <property type="entry name" value="ABC_TRANSPORTER_1"/>
    <property type="match status" value="1"/>
</dbReference>
<protein>
    <submittedName>
        <fullName evidence="5">Energy-coupling factor ABC transporter ATP-binding protein</fullName>
    </submittedName>
</protein>
<dbReference type="RefSeq" id="WP_380029189.1">
    <property type="nucleotide sequence ID" value="NZ_JBHSHC010000154.1"/>
</dbReference>
<evidence type="ECO:0000259" key="4">
    <source>
        <dbReference type="PROSITE" id="PS50893"/>
    </source>
</evidence>
<dbReference type="Pfam" id="PF00005">
    <property type="entry name" value="ABC_tran"/>
    <property type="match status" value="1"/>
</dbReference>
<gene>
    <name evidence="5" type="ORF">ACFO8Q_22265</name>
</gene>
<dbReference type="InterPro" id="IPR050093">
    <property type="entry name" value="ABC_SmlMolc_Importer"/>
</dbReference>